<dbReference type="InterPro" id="IPR015424">
    <property type="entry name" value="PyrdxlP-dep_Trfase"/>
</dbReference>
<evidence type="ECO:0000256" key="1">
    <source>
        <dbReference type="ARBA" id="ARBA00001933"/>
    </source>
</evidence>
<keyword evidence="5" id="KW-0663">Pyridoxal phosphate</keyword>
<dbReference type="PRINTS" id="PR00753">
    <property type="entry name" value="ACCSYNTHASE"/>
</dbReference>
<protein>
    <submittedName>
        <fullName evidence="7">PLP-dependent transferase</fullName>
    </submittedName>
</protein>
<dbReference type="InterPro" id="IPR015421">
    <property type="entry name" value="PyrdxlP-dep_Trfase_major"/>
</dbReference>
<dbReference type="STRING" id="1448308.A0A2T2PAN0"/>
<evidence type="ECO:0000256" key="3">
    <source>
        <dbReference type="ARBA" id="ARBA00022576"/>
    </source>
</evidence>
<comment type="similarity">
    <text evidence="2">Belongs to the class-I pyridoxal-phosphate-dependent aminotransferase family.</text>
</comment>
<dbReference type="SUPFAM" id="SSF53383">
    <property type="entry name" value="PLP-dependent transferases"/>
    <property type="match status" value="1"/>
</dbReference>
<name>A0A2T2PAN0_CORCC</name>
<dbReference type="PANTHER" id="PTHR43795">
    <property type="entry name" value="BIFUNCTIONAL ASPARTATE AMINOTRANSFERASE AND GLUTAMATE/ASPARTATE-PREPHENATE AMINOTRANSFERASE-RELATED"/>
    <property type="match status" value="1"/>
</dbReference>
<dbReference type="InterPro" id="IPR050478">
    <property type="entry name" value="Ethylene_sulfur-biosynth"/>
</dbReference>
<dbReference type="InterPro" id="IPR004839">
    <property type="entry name" value="Aminotransferase_I/II_large"/>
</dbReference>
<comment type="cofactor">
    <cofactor evidence="1">
        <name>pyridoxal 5'-phosphate</name>
        <dbReference type="ChEBI" id="CHEBI:597326"/>
    </cofactor>
</comment>
<evidence type="ECO:0000313" key="8">
    <source>
        <dbReference type="Proteomes" id="UP000240883"/>
    </source>
</evidence>
<evidence type="ECO:0000256" key="5">
    <source>
        <dbReference type="ARBA" id="ARBA00022898"/>
    </source>
</evidence>
<keyword evidence="4 7" id="KW-0808">Transferase</keyword>
<dbReference type="GO" id="GO:0008483">
    <property type="term" value="F:transaminase activity"/>
    <property type="evidence" value="ECO:0007669"/>
    <property type="project" value="UniProtKB-KW"/>
</dbReference>
<organism evidence="7 8">
    <name type="scientific">Corynespora cassiicola Philippines</name>
    <dbReference type="NCBI Taxonomy" id="1448308"/>
    <lineage>
        <taxon>Eukaryota</taxon>
        <taxon>Fungi</taxon>
        <taxon>Dikarya</taxon>
        <taxon>Ascomycota</taxon>
        <taxon>Pezizomycotina</taxon>
        <taxon>Dothideomycetes</taxon>
        <taxon>Pleosporomycetidae</taxon>
        <taxon>Pleosporales</taxon>
        <taxon>Corynesporascaceae</taxon>
        <taxon>Corynespora</taxon>
    </lineage>
</organism>
<evidence type="ECO:0000256" key="4">
    <source>
        <dbReference type="ARBA" id="ARBA00022679"/>
    </source>
</evidence>
<sequence length="428" mass="47577">MDAGLSKRVENALKDIVPRNECHAPPRGYDASTAIDLSSAQNEVLRPELLEFFKTVVETKMSEKEFEMPESGGGNAALRVAMAHFFNTYFKPIHPVTRDHLVITAGASDAIESVIQSVCDDGDGVIVPGPYWFGFNPLLRLRANVSIIPAQPPTYQNYDNYLLPSLQAAYDFSHDKDRIKAVLLCNPHNPLGRCLPKKAIIECMEFCFERGLHFISDEIYALCRLNGAKGDRFVSALELLEPLVPSGAVKVDPSRVHVIWSPSKLFGSSGFRIGCILSQQNPPLLHALSLLTASHAPNPSALYLSSLLNWTQLPTLLALNSERLTASFSLLATFFREHDVEFIAPTDGLFVFARLARNARCVEEERRFCDRLALSGVRVGAGSWFKGVEREYGWARMRFSVKVEEMRTVVGMLARFMAKEAAVEIGQD</sequence>
<dbReference type="GO" id="GO:0030170">
    <property type="term" value="F:pyridoxal phosphate binding"/>
    <property type="evidence" value="ECO:0007669"/>
    <property type="project" value="InterPro"/>
</dbReference>
<dbReference type="PANTHER" id="PTHR43795:SF32">
    <property type="entry name" value="AMINOTRANSFERASE GLII-RELATED"/>
    <property type="match status" value="1"/>
</dbReference>
<evidence type="ECO:0000259" key="6">
    <source>
        <dbReference type="Pfam" id="PF00155"/>
    </source>
</evidence>
<dbReference type="Gene3D" id="3.40.640.10">
    <property type="entry name" value="Type I PLP-dependent aspartate aminotransferase-like (Major domain)"/>
    <property type="match status" value="1"/>
</dbReference>
<proteinExistence type="inferred from homology"/>
<dbReference type="EMBL" id="KZ678128">
    <property type="protein sequence ID" value="PSN74704.1"/>
    <property type="molecule type" value="Genomic_DNA"/>
</dbReference>
<keyword evidence="8" id="KW-1185">Reference proteome</keyword>
<feature type="domain" description="Aminotransferase class I/classII large" evidence="6">
    <location>
        <begin position="73"/>
        <end position="410"/>
    </location>
</feature>
<dbReference type="OrthoDB" id="7042322at2759"/>
<dbReference type="Pfam" id="PF00155">
    <property type="entry name" value="Aminotran_1_2"/>
    <property type="match status" value="1"/>
</dbReference>
<dbReference type="InterPro" id="IPR015422">
    <property type="entry name" value="PyrdxlP-dep_Trfase_small"/>
</dbReference>
<keyword evidence="3" id="KW-0032">Aminotransferase</keyword>
<dbReference type="Gene3D" id="3.90.1150.10">
    <property type="entry name" value="Aspartate Aminotransferase, domain 1"/>
    <property type="match status" value="1"/>
</dbReference>
<accession>A0A2T2PAN0</accession>
<dbReference type="AlphaFoldDB" id="A0A2T2PAN0"/>
<dbReference type="CDD" id="cd00609">
    <property type="entry name" value="AAT_like"/>
    <property type="match status" value="1"/>
</dbReference>
<evidence type="ECO:0000313" key="7">
    <source>
        <dbReference type="EMBL" id="PSN74704.1"/>
    </source>
</evidence>
<dbReference type="Proteomes" id="UP000240883">
    <property type="component" value="Unassembled WGS sequence"/>
</dbReference>
<evidence type="ECO:0000256" key="2">
    <source>
        <dbReference type="ARBA" id="ARBA00007441"/>
    </source>
</evidence>
<reference evidence="7 8" key="1">
    <citation type="journal article" date="2018" name="Front. Microbiol.">
        <title>Genome-Wide Analysis of Corynespora cassiicola Leaf Fall Disease Putative Effectors.</title>
        <authorList>
            <person name="Lopez D."/>
            <person name="Ribeiro S."/>
            <person name="Label P."/>
            <person name="Fumanal B."/>
            <person name="Venisse J.S."/>
            <person name="Kohler A."/>
            <person name="de Oliveira R.R."/>
            <person name="Labutti K."/>
            <person name="Lipzen A."/>
            <person name="Lail K."/>
            <person name="Bauer D."/>
            <person name="Ohm R.A."/>
            <person name="Barry K.W."/>
            <person name="Spatafora J."/>
            <person name="Grigoriev I.V."/>
            <person name="Martin F.M."/>
            <person name="Pujade-Renaud V."/>
        </authorList>
    </citation>
    <scope>NUCLEOTIDE SEQUENCE [LARGE SCALE GENOMIC DNA]</scope>
    <source>
        <strain evidence="7 8">Philippines</strain>
    </source>
</reference>
<gene>
    <name evidence="7" type="ORF">BS50DRAFT_22011</name>
</gene>
<dbReference type="GO" id="GO:0006520">
    <property type="term" value="P:amino acid metabolic process"/>
    <property type="evidence" value="ECO:0007669"/>
    <property type="project" value="TreeGrafter"/>
</dbReference>